<keyword evidence="9" id="KW-1185">Reference proteome</keyword>
<dbReference type="Pfam" id="PF07298">
    <property type="entry name" value="NnrU"/>
    <property type="match status" value="1"/>
</dbReference>
<dbReference type="Proteomes" id="UP000541352">
    <property type="component" value="Unassembled WGS sequence"/>
</dbReference>
<reference evidence="8 9" key="1">
    <citation type="submission" date="2020-08" db="EMBL/GenBank/DDBJ databases">
        <title>Genomic Encyclopedia of Type Strains, Phase IV (KMG-IV): sequencing the most valuable type-strain genomes for metagenomic binning, comparative biology and taxonomic classification.</title>
        <authorList>
            <person name="Goeker M."/>
        </authorList>
    </citation>
    <scope>NUCLEOTIDE SEQUENCE [LARGE SCALE GENOMIC DNA]</scope>
    <source>
        <strain evidence="8 9">DSM 17976</strain>
    </source>
</reference>
<dbReference type="EMBL" id="JACIBY010000005">
    <property type="protein sequence ID" value="MBB3838903.1"/>
    <property type="molecule type" value="Genomic_DNA"/>
</dbReference>
<dbReference type="PANTHER" id="PTHR31040:SF1">
    <property type="entry name" value="NURIM"/>
    <property type="match status" value="1"/>
</dbReference>
<evidence type="ECO:0000256" key="5">
    <source>
        <dbReference type="ARBA" id="ARBA00023136"/>
    </source>
</evidence>
<evidence type="ECO:0000256" key="2">
    <source>
        <dbReference type="ARBA" id="ARBA00010631"/>
    </source>
</evidence>
<gene>
    <name evidence="8" type="ORF">FHS57_002909</name>
</gene>
<proteinExistence type="inferred from homology"/>
<comment type="subcellular location">
    <subcellularLocation>
        <location evidence="1">Membrane</location>
        <topology evidence="1">Multi-pass membrane protein</topology>
    </subcellularLocation>
</comment>
<keyword evidence="4 6" id="KW-1133">Transmembrane helix</keyword>
<evidence type="ECO:0000256" key="3">
    <source>
        <dbReference type="ARBA" id="ARBA00022692"/>
    </source>
</evidence>
<dbReference type="InterPro" id="IPR033580">
    <property type="entry name" value="Nurim-like"/>
</dbReference>
<dbReference type="AlphaFoldDB" id="A0A7W6EQW1"/>
<evidence type="ECO:0000313" key="9">
    <source>
        <dbReference type="Proteomes" id="UP000541352"/>
    </source>
</evidence>
<dbReference type="GO" id="GO:0008168">
    <property type="term" value="F:methyltransferase activity"/>
    <property type="evidence" value="ECO:0007669"/>
    <property type="project" value="UniProtKB-KW"/>
</dbReference>
<comment type="caution">
    <text evidence="8">The sequence shown here is derived from an EMBL/GenBank/DDBJ whole genome shotgun (WGS) entry which is preliminary data.</text>
</comment>
<comment type="similarity">
    <text evidence="2">Belongs to the nurim family.</text>
</comment>
<protein>
    <submittedName>
        <fullName evidence="8">Protein-S-isoprenylcysteine O-methyltransferase Ste14</fullName>
    </submittedName>
</protein>
<feature type="transmembrane region" description="Helical" evidence="6">
    <location>
        <begin position="136"/>
        <end position="161"/>
    </location>
</feature>
<dbReference type="PANTHER" id="PTHR31040">
    <property type="entry name" value="NURIM"/>
    <property type="match status" value="1"/>
</dbReference>
<organism evidence="8 9">
    <name type="scientific">Runella defluvii</name>
    <dbReference type="NCBI Taxonomy" id="370973"/>
    <lineage>
        <taxon>Bacteria</taxon>
        <taxon>Pseudomonadati</taxon>
        <taxon>Bacteroidota</taxon>
        <taxon>Cytophagia</taxon>
        <taxon>Cytophagales</taxon>
        <taxon>Spirosomataceae</taxon>
        <taxon>Runella</taxon>
    </lineage>
</organism>
<keyword evidence="5 6" id="KW-0472">Membrane</keyword>
<feature type="domain" description="NnrU" evidence="7">
    <location>
        <begin position="11"/>
        <end position="173"/>
    </location>
</feature>
<dbReference type="InterPro" id="IPR009915">
    <property type="entry name" value="NnrU_dom"/>
</dbReference>
<feature type="transmembrane region" description="Helical" evidence="6">
    <location>
        <begin position="38"/>
        <end position="59"/>
    </location>
</feature>
<evidence type="ECO:0000313" key="8">
    <source>
        <dbReference type="EMBL" id="MBB3838903.1"/>
    </source>
</evidence>
<evidence type="ECO:0000256" key="4">
    <source>
        <dbReference type="ARBA" id="ARBA00022989"/>
    </source>
</evidence>
<dbReference type="RefSeq" id="WP_183974697.1">
    <property type="nucleotide sequence ID" value="NZ_JACIBY010000005.1"/>
</dbReference>
<sequence length="195" mass="22607">MNPYLLQIILWLAYGLLHSVLASHQVKRFFEQKLGSAFRYYRLMYNGLAFVLLIGLLWYQRLFPKECLWAFAWWADILAEAAKGLGIIIALWGLRGYDLREFLGLSAPASLATPNEFRTGGLLRYVRHPLYTGTILWAWGVFVGEASPQALIMAICITVYIRIGIVYEERKLVREFGDAYVEYRRRVAMLFPKLF</sequence>
<evidence type="ECO:0000256" key="6">
    <source>
        <dbReference type="SAM" id="Phobius"/>
    </source>
</evidence>
<name>A0A7W6EQW1_9BACT</name>
<dbReference type="GO" id="GO:0016020">
    <property type="term" value="C:membrane"/>
    <property type="evidence" value="ECO:0007669"/>
    <property type="project" value="UniProtKB-SubCell"/>
</dbReference>
<keyword evidence="8" id="KW-0489">Methyltransferase</keyword>
<dbReference type="Gene3D" id="1.20.120.1630">
    <property type="match status" value="1"/>
</dbReference>
<accession>A0A7W6EQW1</accession>
<evidence type="ECO:0000256" key="1">
    <source>
        <dbReference type="ARBA" id="ARBA00004141"/>
    </source>
</evidence>
<keyword evidence="8" id="KW-0808">Transferase</keyword>
<dbReference type="GO" id="GO:0032259">
    <property type="term" value="P:methylation"/>
    <property type="evidence" value="ECO:0007669"/>
    <property type="project" value="UniProtKB-KW"/>
</dbReference>
<feature type="transmembrane region" description="Helical" evidence="6">
    <location>
        <begin position="71"/>
        <end position="94"/>
    </location>
</feature>
<evidence type="ECO:0000259" key="7">
    <source>
        <dbReference type="Pfam" id="PF07298"/>
    </source>
</evidence>
<keyword evidence="3 6" id="KW-0812">Transmembrane</keyword>